<evidence type="ECO:0000313" key="1">
    <source>
        <dbReference type="EMBL" id="CAK9096475.1"/>
    </source>
</evidence>
<protein>
    <submittedName>
        <fullName evidence="1">Uncharacterized protein</fullName>
    </submittedName>
</protein>
<organism evidence="1 2">
    <name type="scientific">Durusdinium trenchii</name>
    <dbReference type="NCBI Taxonomy" id="1381693"/>
    <lineage>
        <taxon>Eukaryota</taxon>
        <taxon>Sar</taxon>
        <taxon>Alveolata</taxon>
        <taxon>Dinophyceae</taxon>
        <taxon>Suessiales</taxon>
        <taxon>Symbiodiniaceae</taxon>
        <taxon>Durusdinium</taxon>
    </lineage>
</organism>
<sequence>MLDIALQLLHRRRLSESGEILKFAWGDAADKWNLQIYNARYRWMRKSDCVQLGRAWRFLCKHPHTRTMECDVEEKRKEYSSLLFKSIHLHTLVPQLLGNRKTALVDKVSAHVHASLLESSSLDALDESFANHICWCSDMGVESALPSFHVLSAEKVMPAWLQPSRVNVHEPDDDHFEDGVLVNLESANCKSSPLMPQAISVPGICHAIHNATGRLNSAFHGFEDFLGKLKSLYQFLGSPPRCNRFVEVVMRGTLHYERAKELFLRRLTSIYTERWNIVAICLEESLPLLLFLRTHWDDVRFLRNADDDGPSDACMKDGWSPKELTVIVQDSYFLAFWRMQLAIRKQLLHFTSWAEGCSCHGGSLVESFMNEHESEVSFEHVLKAEIVCPAGIPCRCPMAGCQAPFLAADNFSDFERKLDSTCQEFMSNCQERLTSEQWSSLLAEWQHGSKVVLEEVKARLSFFSHLPWIVFGGCHPMPDVARKALAKAKQLWDDLPSNAREAQHPIARNLFDGEQETLTQELASFISSSDQVLEDFPALEAFLAPFTFVQVAERLIEAAHKDLGQTRPKNFSVTWLQALYRDSRMQFATNQEAESIHNQESKKASQSFVPSPAHIPSMQTLVSYRFAQEMSDGGYLLTASAIQRMEFLRSLESPLCLCKVGIGALADLSDLQLFVQMRSKGWEWSLMPVKQQKERVYKIGDCPPESIVLAQELTENPPALIKTDEELDAEVASSAKPLKKLSKGLDKKDSKKGFGPVRQFVNIFITFFLRVWQGFEFRNLFGL</sequence>
<evidence type="ECO:0000313" key="2">
    <source>
        <dbReference type="Proteomes" id="UP001642484"/>
    </source>
</evidence>
<gene>
    <name evidence="1" type="ORF">CCMP2556_LOCUS45870</name>
</gene>
<reference evidence="1 2" key="1">
    <citation type="submission" date="2024-02" db="EMBL/GenBank/DDBJ databases">
        <authorList>
            <person name="Chen Y."/>
            <person name="Shah S."/>
            <person name="Dougan E. K."/>
            <person name="Thang M."/>
            <person name="Chan C."/>
        </authorList>
    </citation>
    <scope>NUCLEOTIDE SEQUENCE [LARGE SCALE GENOMIC DNA]</scope>
</reference>
<dbReference type="EMBL" id="CAXAMN010025606">
    <property type="protein sequence ID" value="CAK9096475.1"/>
    <property type="molecule type" value="Genomic_DNA"/>
</dbReference>
<keyword evidence="2" id="KW-1185">Reference proteome</keyword>
<name>A0ABP0RA46_9DINO</name>
<proteinExistence type="predicted"/>
<dbReference type="Proteomes" id="UP001642484">
    <property type="component" value="Unassembled WGS sequence"/>
</dbReference>
<comment type="caution">
    <text evidence="1">The sequence shown here is derived from an EMBL/GenBank/DDBJ whole genome shotgun (WGS) entry which is preliminary data.</text>
</comment>
<accession>A0ABP0RA46</accession>